<dbReference type="OrthoDB" id="9768249at2"/>
<keyword evidence="6" id="KW-0966">Cell projection</keyword>
<evidence type="ECO:0000256" key="3">
    <source>
        <dbReference type="ARBA" id="ARBA00005709"/>
    </source>
</evidence>
<evidence type="ECO:0000259" key="5">
    <source>
        <dbReference type="Pfam" id="PF00669"/>
    </source>
</evidence>
<protein>
    <submittedName>
        <fullName evidence="6">Flagellar hook-associated protein 3</fullName>
    </submittedName>
</protein>
<dbReference type="RefSeq" id="WP_066422017.1">
    <property type="nucleotide sequence ID" value="NZ_FKBS01000031.1"/>
</dbReference>
<keyword evidence="6" id="KW-0969">Cilium</keyword>
<evidence type="ECO:0000313" key="6">
    <source>
        <dbReference type="EMBL" id="SAI60597.1"/>
    </source>
</evidence>
<dbReference type="InterPro" id="IPR001029">
    <property type="entry name" value="Flagellin_N"/>
</dbReference>
<dbReference type="SUPFAM" id="SSF64518">
    <property type="entry name" value="Phase 1 flagellin"/>
    <property type="match status" value="1"/>
</dbReference>
<dbReference type="GO" id="GO:0071973">
    <property type="term" value="P:bacterial-type flagellum-dependent cell motility"/>
    <property type="evidence" value="ECO:0007669"/>
    <property type="project" value="InterPro"/>
</dbReference>
<dbReference type="NCBIfam" id="TIGR02550">
    <property type="entry name" value="flagell_flgL"/>
    <property type="match status" value="1"/>
</dbReference>
<keyword evidence="6" id="KW-0282">Flagellum</keyword>
<evidence type="ECO:0000256" key="4">
    <source>
        <dbReference type="ARBA" id="ARBA00023143"/>
    </source>
</evidence>
<accession>A0A157RRI8</accession>
<dbReference type="PANTHER" id="PTHR42792:SF1">
    <property type="entry name" value="FLAGELLAR HOOK-ASSOCIATED PROTEIN 3"/>
    <property type="match status" value="1"/>
</dbReference>
<dbReference type="EMBL" id="FKBS01000031">
    <property type="protein sequence ID" value="SAI60597.1"/>
    <property type="molecule type" value="Genomic_DNA"/>
</dbReference>
<comment type="similarity">
    <text evidence="3">Belongs to the bacterial flagellin family.</text>
</comment>
<comment type="subcellular location">
    <subcellularLocation>
        <location evidence="1">Bacterial flagellum</location>
    </subcellularLocation>
    <subcellularLocation>
        <location evidence="2">Secreted</location>
    </subcellularLocation>
</comment>
<proteinExistence type="inferred from homology"/>
<dbReference type="PANTHER" id="PTHR42792">
    <property type="entry name" value="FLAGELLIN"/>
    <property type="match status" value="1"/>
</dbReference>
<keyword evidence="4" id="KW-0975">Bacterial flagellum</keyword>
<gene>
    <name evidence="6" type="primary">flaT</name>
    <name evidence="6" type="ORF">SAMEA1982600_05452</name>
</gene>
<sequence length="413" mass="43183">MRLSTSLLYQNGLNGLLNQQSTLSKLQQQLSSGRAFLSPADDPLAAALTVNITQTASMNETYGANRAKANTTLGLEDNALSSIITTMQDVMKRIVEAGNGTMSDADRLSLATALASARDQLVGLGNTTDGNGQFLFSGYQGNSAPFVQDSDGNVTYSGDQGQRMIQVDQTRQIASSDVGSDIFGKAAAGTLAYIAQADSGNTGTGTFSTVSFNAPDASNNVKSDFSIAFSNNATTGELEYTVTVTPAPTNGNPASFTAPYVAGDTIDMGGVSMKISGEPAAGDTFTVETPKDSNMDMFETLNELIGALKAPSTNDPQANANLVNQLASANKQMSLAYDNVLTVRASVGARMNELDALDATGDQKGLSYTKQLSDLEDVDAYKVTSELVMRQTALDAAAKAFTLIQGSSLFKMG</sequence>
<feature type="domain" description="Flagellin N-terminal" evidence="5">
    <location>
        <begin position="4"/>
        <end position="140"/>
    </location>
</feature>
<dbReference type="Proteomes" id="UP000077037">
    <property type="component" value="Unassembled WGS sequence"/>
</dbReference>
<dbReference type="InterPro" id="IPR013384">
    <property type="entry name" value="Flagell_FlgL"/>
</dbReference>
<dbReference type="InterPro" id="IPR001492">
    <property type="entry name" value="Flagellin"/>
</dbReference>
<dbReference type="Gene3D" id="1.20.1330.10">
    <property type="entry name" value="f41 fragment of flagellin, N-terminal domain"/>
    <property type="match status" value="2"/>
</dbReference>
<dbReference type="GO" id="GO:0005198">
    <property type="term" value="F:structural molecule activity"/>
    <property type="evidence" value="ECO:0007669"/>
    <property type="project" value="InterPro"/>
</dbReference>
<dbReference type="Pfam" id="PF00669">
    <property type="entry name" value="Flagellin_N"/>
    <property type="match status" value="1"/>
</dbReference>
<name>A0A157RRI8_9BORD</name>
<reference evidence="6 7" key="1">
    <citation type="submission" date="2016-03" db="EMBL/GenBank/DDBJ databases">
        <authorList>
            <consortium name="Pathogen Informatics"/>
        </authorList>
    </citation>
    <scope>NUCLEOTIDE SEQUENCE [LARGE SCALE GENOMIC DNA]</scope>
    <source>
        <strain evidence="6 7">NCTC13364</strain>
    </source>
</reference>
<dbReference type="GO" id="GO:0005576">
    <property type="term" value="C:extracellular region"/>
    <property type="evidence" value="ECO:0007669"/>
    <property type="project" value="UniProtKB-SubCell"/>
</dbReference>
<organism evidence="6 7">
    <name type="scientific">Bordetella ansorpii</name>
    <dbReference type="NCBI Taxonomy" id="288768"/>
    <lineage>
        <taxon>Bacteria</taxon>
        <taxon>Pseudomonadati</taxon>
        <taxon>Pseudomonadota</taxon>
        <taxon>Betaproteobacteria</taxon>
        <taxon>Burkholderiales</taxon>
        <taxon>Alcaligenaceae</taxon>
        <taxon>Bordetella</taxon>
    </lineage>
</organism>
<dbReference type="AlphaFoldDB" id="A0A157RRI8"/>
<evidence type="ECO:0000313" key="7">
    <source>
        <dbReference type="Proteomes" id="UP000077037"/>
    </source>
</evidence>
<dbReference type="GO" id="GO:0009424">
    <property type="term" value="C:bacterial-type flagellum hook"/>
    <property type="evidence" value="ECO:0007669"/>
    <property type="project" value="InterPro"/>
</dbReference>
<evidence type="ECO:0000256" key="1">
    <source>
        <dbReference type="ARBA" id="ARBA00004365"/>
    </source>
</evidence>
<evidence type="ECO:0000256" key="2">
    <source>
        <dbReference type="ARBA" id="ARBA00004613"/>
    </source>
</evidence>